<dbReference type="Gene3D" id="3.40.50.300">
    <property type="entry name" value="P-loop containing nucleotide triphosphate hydrolases"/>
    <property type="match status" value="1"/>
</dbReference>
<dbReference type="PANTHER" id="PTHR42939">
    <property type="entry name" value="ABC TRANSPORTER ATP-BINDING PROTEIN ALBC-RELATED"/>
    <property type="match status" value="1"/>
</dbReference>
<evidence type="ECO:0000259" key="4">
    <source>
        <dbReference type="PROSITE" id="PS50893"/>
    </source>
</evidence>
<dbReference type="SMART" id="SM00382">
    <property type="entry name" value="AAA"/>
    <property type="match status" value="1"/>
</dbReference>
<evidence type="ECO:0000256" key="2">
    <source>
        <dbReference type="ARBA" id="ARBA00022741"/>
    </source>
</evidence>
<dbReference type="InterPro" id="IPR003593">
    <property type="entry name" value="AAA+_ATPase"/>
</dbReference>
<keyword evidence="1" id="KW-0813">Transport</keyword>
<dbReference type="InterPro" id="IPR003439">
    <property type="entry name" value="ABC_transporter-like_ATP-bd"/>
</dbReference>
<dbReference type="GO" id="GO:0016887">
    <property type="term" value="F:ATP hydrolysis activity"/>
    <property type="evidence" value="ECO:0007669"/>
    <property type="project" value="InterPro"/>
</dbReference>
<dbReference type="AlphaFoldDB" id="A0A168JU78"/>
<accession>A0A168JU78</accession>
<keyword evidence="6" id="KW-1185">Reference proteome</keyword>
<evidence type="ECO:0000313" key="6">
    <source>
        <dbReference type="Proteomes" id="UP000077355"/>
    </source>
</evidence>
<name>A0A168JU78_9BACL</name>
<keyword evidence="2" id="KW-0547">Nucleotide-binding</keyword>
<evidence type="ECO:0000256" key="3">
    <source>
        <dbReference type="ARBA" id="ARBA00022840"/>
    </source>
</evidence>
<dbReference type="RefSeq" id="WP_068652706.1">
    <property type="nucleotide sequence ID" value="NZ_CP043611.1"/>
</dbReference>
<feature type="domain" description="ABC transporter" evidence="4">
    <location>
        <begin position="2"/>
        <end position="224"/>
    </location>
</feature>
<dbReference type="CDD" id="cd03230">
    <property type="entry name" value="ABC_DR_subfamily_A"/>
    <property type="match status" value="1"/>
</dbReference>
<dbReference type="OrthoDB" id="9804819at2"/>
<keyword evidence="3 5" id="KW-0067">ATP-binding</keyword>
<sequence length="229" mass="25494">MIKVVDIHKRYRGRSVLNGASFTVEKGQITCLIGINGAGKSTVLKAIMGLTPLKSGSILIDGQPIDKNLYEQVAFVPDHLTMPPGMKLSEGLQFMQDFYQSWNANRAEELMTFFSLDRTERIGNLSKGTAAKFNLVLGLSQDTAYVLMDEPFSGIDMFSRGLIAEVFSSHLIEDRGVLLTTHEIGEVEHLIDRALLMKDGAICRDFQCEQIRSEEGKSIVDVMREVYQG</sequence>
<dbReference type="SUPFAM" id="SSF52540">
    <property type="entry name" value="P-loop containing nucleoside triphosphate hydrolases"/>
    <property type="match status" value="1"/>
</dbReference>
<evidence type="ECO:0000313" key="5">
    <source>
        <dbReference type="EMBL" id="OAB41112.1"/>
    </source>
</evidence>
<dbReference type="Pfam" id="PF00005">
    <property type="entry name" value="ABC_tran"/>
    <property type="match status" value="1"/>
</dbReference>
<dbReference type="PROSITE" id="PS50893">
    <property type="entry name" value="ABC_TRANSPORTER_2"/>
    <property type="match status" value="1"/>
</dbReference>
<gene>
    <name evidence="5" type="ORF">PBAT_21355</name>
</gene>
<evidence type="ECO:0000256" key="1">
    <source>
        <dbReference type="ARBA" id="ARBA00022448"/>
    </source>
</evidence>
<comment type="caution">
    <text evidence="5">The sequence shown here is derived from an EMBL/GenBank/DDBJ whole genome shotgun (WGS) entry which is preliminary data.</text>
</comment>
<reference evidence="5 6" key="1">
    <citation type="submission" date="2016-03" db="EMBL/GenBank/DDBJ databases">
        <title>Draft genome sequence of Paenibacillus antarcticus CECT 5836.</title>
        <authorList>
            <person name="Shin S.-K."/>
            <person name="Yi H."/>
        </authorList>
    </citation>
    <scope>NUCLEOTIDE SEQUENCE [LARGE SCALE GENOMIC DNA]</scope>
    <source>
        <strain evidence="5 6">CECT 5836</strain>
    </source>
</reference>
<dbReference type="EMBL" id="LVJI01000048">
    <property type="protein sequence ID" value="OAB41112.1"/>
    <property type="molecule type" value="Genomic_DNA"/>
</dbReference>
<dbReference type="PANTHER" id="PTHR42939:SF1">
    <property type="entry name" value="ABC TRANSPORTER ATP-BINDING PROTEIN ALBC-RELATED"/>
    <property type="match status" value="1"/>
</dbReference>
<dbReference type="InterPro" id="IPR027417">
    <property type="entry name" value="P-loop_NTPase"/>
</dbReference>
<dbReference type="InterPro" id="IPR051782">
    <property type="entry name" value="ABC_Transporter_VariousFunc"/>
</dbReference>
<dbReference type="Proteomes" id="UP000077355">
    <property type="component" value="Unassembled WGS sequence"/>
</dbReference>
<proteinExistence type="predicted"/>
<protein>
    <submittedName>
        <fullName evidence="5">Multidrug ABC transporter ATP-binding protein</fullName>
    </submittedName>
</protein>
<organism evidence="5 6">
    <name type="scientific">Paenibacillus antarcticus</name>
    <dbReference type="NCBI Taxonomy" id="253703"/>
    <lineage>
        <taxon>Bacteria</taxon>
        <taxon>Bacillati</taxon>
        <taxon>Bacillota</taxon>
        <taxon>Bacilli</taxon>
        <taxon>Bacillales</taxon>
        <taxon>Paenibacillaceae</taxon>
        <taxon>Paenibacillus</taxon>
    </lineage>
</organism>
<dbReference type="GO" id="GO:0005524">
    <property type="term" value="F:ATP binding"/>
    <property type="evidence" value="ECO:0007669"/>
    <property type="project" value="UniProtKB-KW"/>
</dbReference>